<reference evidence="1 2" key="1">
    <citation type="journal article" date="2024" name="Plant Biotechnol. J.">
        <title>Dendrobium thyrsiflorum genome and its molecular insights into genes involved in important horticultural traits.</title>
        <authorList>
            <person name="Chen B."/>
            <person name="Wang J.Y."/>
            <person name="Zheng P.J."/>
            <person name="Li K.L."/>
            <person name="Liang Y.M."/>
            <person name="Chen X.F."/>
            <person name="Zhang C."/>
            <person name="Zhao X."/>
            <person name="He X."/>
            <person name="Zhang G.Q."/>
            <person name="Liu Z.J."/>
            <person name="Xu Q."/>
        </authorList>
    </citation>
    <scope>NUCLEOTIDE SEQUENCE [LARGE SCALE GENOMIC DNA]</scope>
    <source>
        <strain evidence="1">GZMU011</strain>
    </source>
</reference>
<dbReference type="AlphaFoldDB" id="A0ABD0U5D6"/>
<protein>
    <submittedName>
        <fullName evidence="1">Uncharacterized protein</fullName>
    </submittedName>
</protein>
<sequence length="95" mass="10722">MEFLKASWMVAGDVAEVVASELRDDDHDRVAFLVDDLKLIGKNTEVQEKVTNYIISGGRHIDNLWVSERILLSGVLCLHQEGEKGVQVLCLRQEE</sequence>
<keyword evidence="2" id="KW-1185">Reference proteome</keyword>
<name>A0ABD0U5D6_DENTH</name>
<accession>A0ABD0U5D6</accession>
<dbReference type="EMBL" id="JANQDX010000017">
    <property type="protein sequence ID" value="KAL0907495.1"/>
    <property type="molecule type" value="Genomic_DNA"/>
</dbReference>
<dbReference type="Proteomes" id="UP001552299">
    <property type="component" value="Unassembled WGS sequence"/>
</dbReference>
<gene>
    <name evidence="1" type="ORF">M5K25_021910</name>
</gene>
<evidence type="ECO:0000313" key="1">
    <source>
        <dbReference type="EMBL" id="KAL0907495.1"/>
    </source>
</evidence>
<evidence type="ECO:0000313" key="2">
    <source>
        <dbReference type="Proteomes" id="UP001552299"/>
    </source>
</evidence>
<organism evidence="1 2">
    <name type="scientific">Dendrobium thyrsiflorum</name>
    <name type="common">Pinecone-like raceme dendrobium</name>
    <name type="synonym">Orchid</name>
    <dbReference type="NCBI Taxonomy" id="117978"/>
    <lineage>
        <taxon>Eukaryota</taxon>
        <taxon>Viridiplantae</taxon>
        <taxon>Streptophyta</taxon>
        <taxon>Embryophyta</taxon>
        <taxon>Tracheophyta</taxon>
        <taxon>Spermatophyta</taxon>
        <taxon>Magnoliopsida</taxon>
        <taxon>Liliopsida</taxon>
        <taxon>Asparagales</taxon>
        <taxon>Orchidaceae</taxon>
        <taxon>Epidendroideae</taxon>
        <taxon>Malaxideae</taxon>
        <taxon>Dendrobiinae</taxon>
        <taxon>Dendrobium</taxon>
    </lineage>
</organism>
<comment type="caution">
    <text evidence="1">The sequence shown here is derived from an EMBL/GenBank/DDBJ whole genome shotgun (WGS) entry which is preliminary data.</text>
</comment>
<proteinExistence type="predicted"/>